<dbReference type="Gramene" id="PUZ60486">
    <property type="protein sequence ID" value="PUZ60486"/>
    <property type="gene ID" value="GQ55_4G131700"/>
</dbReference>
<sequence>MHLFFSCSFSQACWGFISIPWDFNSSPLDMIIFARQQFGKPIFRKVVMVA</sequence>
<organism evidence="1 2">
    <name type="scientific">Panicum hallii var. hallii</name>
    <dbReference type="NCBI Taxonomy" id="1504633"/>
    <lineage>
        <taxon>Eukaryota</taxon>
        <taxon>Viridiplantae</taxon>
        <taxon>Streptophyta</taxon>
        <taxon>Embryophyta</taxon>
        <taxon>Tracheophyta</taxon>
        <taxon>Spermatophyta</taxon>
        <taxon>Magnoliopsida</taxon>
        <taxon>Liliopsida</taxon>
        <taxon>Poales</taxon>
        <taxon>Poaceae</taxon>
        <taxon>PACMAD clade</taxon>
        <taxon>Panicoideae</taxon>
        <taxon>Panicodae</taxon>
        <taxon>Paniceae</taxon>
        <taxon>Panicinae</taxon>
        <taxon>Panicum</taxon>
        <taxon>Panicum sect. Panicum</taxon>
    </lineage>
</organism>
<name>A0A2T7DY33_9POAL</name>
<evidence type="ECO:0000313" key="1">
    <source>
        <dbReference type="EMBL" id="PUZ60486.1"/>
    </source>
</evidence>
<reference evidence="1 2" key="1">
    <citation type="submission" date="2018-04" db="EMBL/GenBank/DDBJ databases">
        <title>WGS assembly of Panicum hallii var. hallii HAL2.</title>
        <authorList>
            <person name="Lovell J."/>
            <person name="Jenkins J."/>
            <person name="Lowry D."/>
            <person name="Mamidi S."/>
            <person name="Sreedasyam A."/>
            <person name="Weng X."/>
            <person name="Barry K."/>
            <person name="Bonette J."/>
            <person name="Campitelli B."/>
            <person name="Daum C."/>
            <person name="Gordon S."/>
            <person name="Gould B."/>
            <person name="Lipzen A."/>
            <person name="MacQueen A."/>
            <person name="Palacio-Mejia J."/>
            <person name="Plott C."/>
            <person name="Shakirov E."/>
            <person name="Shu S."/>
            <person name="Yoshinaga Y."/>
            <person name="Zane M."/>
            <person name="Rokhsar D."/>
            <person name="Grimwood J."/>
            <person name="Schmutz J."/>
            <person name="Juenger T."/>
        </authorList>
    </citation>
    <scope>NUCLEOTIDE SEQUENCE [LARGE SCALE GENOMIC DNA]</scope>
    <source>
        <strain evidence="2">cv. HAL2</strain>
    </source>
</reference>
<proteinExistence type="predicted"/>
<dbReference type="AlphaFoldDB" id="A0A2T7DY33"/>
<evidence type="ECO:0000313" key="2">
    <source>
        <dbReference type="Proteomes" id="UP000244336"/>
    </source>
</evidence>
<dbReference type="OrthoDB" id="675438at2759"/>
<gene>
    <name evidence="1" type="ORF">GQ55_4G131700</name>
</gene>
<dbReference type="Proteomes" id="UP000244336">
    <property type="component" value="Chromosome 4"/>
</dbReference>
<accession>A0A2T7DY33</accession>
<keyword evidence="2" id="KW-1185">Reference proteome</keyword>
<protein>
    <submittedName>
        <fullName evidence="1">Uncharacterized protein</fullName>
    </submittedName>
</protein>
<dbReference type="EMBL" id="CM009752">
    <property type="protein sequence ID" value="PUZ60486.1"/>
    <property type="molecule type" value="Genomic_DNA"/>
</dbReference>